<dbReference type="RefSeq" id="WP_200380200.1">
    <property type="nucleotide sequence ID" value="NZ_NRRU01000147.1"/>
</dbReference>
<reference evidence="16" key="1">
    <citation type="submission" date="2017-08" db="EMBL/GenBank/DDBJ databases">
        <authorList>
            <person name="Imhoff J.F."/>
            <person name="Rahn T."/>
            <person name="Kuenzel S."/>
            <person name="Neulinger S.C."/>
        </authorList>
    </citation>
    <scope>NUCLEOTIDE SEQUENCE</scope>
    <source>
        <strain evidence="16">IM 151</strain>
    </source>
</reference>
<dbReference type="Proteomes" id="UP001041814">
    <property type="component" value="Unassembled WGS sequence"/>
</dbReference>
<dbReference type="InterPro" id="IPR012910">
    <property type="entry name" value="Plug_dom"/>
</dbReference>
<evidence type="ECO:0000313" key="16">
    <source>
        <dbReference type="EMBL" id="MBK1715715.1"/>
    </source>
</evidence>
<dbReference type="PANTHER" id="PTHR40980:SF4">
    <property type="entry name" value="TONB-DEPENDENT RECEPTOR-LIKE BETA-BARREL DOMAIN-CONTAINING PROTEIN"/>
    <property type="match status" value="1"/>
</dbReference>
<dbReference type="InterPro" id="IPR036942">
    <property type="entry name" value="Beta-barrel_TonB_sf"/>
</dbReference>
<evidence type="ECO:0000256" key="7">
    <source>
        <dbReference type="ARBA" id="ARBA00023136"/>
    </source>
</evidence>
<dbReference type="Pfam" id="PF00593">
    <property type="entry name" value="TonB_dep_Rec_b-barrel"/>
    <property type="match status" value="1"/>
</dbReference>
<evidence type="ECO:0000313" key="17">
    <source>
        <dbReference type="Proteomes" id="UP001041814"/>
    </source>
</evidence>
<evidence type="ECO:0000256" key="3">
    <source>
        <dbReference type="ARBA" id="ARBA00022448"/>
    </source>
</evidence>
<dbReference type="NCBIfam" id="TIGR01782">
    <property type="entry name" value="TonB-Xanth-Caul"/>
    <property type="match status" value="1"/>
</dbReference>
<dbReference type="InterPro" id="IPR039426">
    <property type="entry name" value="TonB-dep_rcpt-like"/>
</dbReference>
<keyword evidence="6 11" id="KW-0798">TonB box</keyword>
<dbReference type="CDD" id="cd01347">
    <property type="entry name" value="ligand_gated_channel"/>
    <property type="match status" value="1"/>
</dbReference>
<evidence type="ECO:0000256" key="12">
    <source>
        <dbReference type="SAM" id="MobiDB-lite"/>
    </source>
</evidence>
<evidence type="ECO:0000256" key="4">
    <source>
        <dbReference type="ARBA" id="ARBA00022452"/>
    </source>
</evidence>
<dbReference type="Gene3D" id="2.40.170.20">
    <property type="entry name" value="TonB-dependent receptor, beta-barrel domain"/>
    <property type="match status" value="1"/>
</dbReference>
<feature type="region of interest" description="Disordered" evidence="12">
    <location>
        <begin position="287"/>
        <end position="307"/>
    </location>
</feature>
<dbReference type="PANTHER" id="PTHR40980">
    <property type="entry name" value="PLUG DOMAIN-CONTAINING PROTEIN"/>
    <property type="match status" value="1"/>
</dbReference>
<comment type="subcellular location">
    <subcellularLocation>
        <location evidence="1 10">Cell outer membrane</location>
        <topology evidence="1 10">Multi-pass membrane protein</topology>
    </subcellularLocation>
</comment>
<evidence type="ECO:0000256" key="11">
    <source>
        <dbReference type="RuleBase" id="RU003357"/>
    </source>
</evidence>
<dbReference type="InterPro" id="IPR000531">
    <property type="entry name" value="Beta-barrel_TonB"/>
</dbReference>
<reference evidence="16" key="2">
    <citation type="journal article" date="2020" name="Microorganisms">
        <title>Osmotic Adaptation and Compatible Solute Biosynthesis of Phototrophic Bacteria as Revealed from Genome Analyses.</title>
        <authorList>
            <person name="Imhoff J.F."/>
            <person name="Rahn T."/>
            <person name="Kunzel S."/>
            <person name="Keller A."/>
            <person name="Neulinger S.C."/>
        </authorList>
    </citation>
    <scope>NUCLEOTIDE SEQUENCE</scope>
    <source>
        <strain evidence="16">IM 151</strain>
    </source>
</reference>
<comment type="similarity">
    <text evidence="2 10 11">Belongs to the TonB-dependent receptor family.</text>
</comment>
<dbReference type="InterPro" id="IPR037066">
    <property type="entry name" value="Plug_dom_sf"/>
</dbReference>
<dbReference type="InterPro" id="IPR010104">
    <property type="entry name" value="TonB_rcpt_bac"/>
</dbReference>
<keyword evidence="7 10" id="KW-0472">Membrane</keyword>
<dbReference type="Gene3D" id="2.170.130.10">
    <property type="entry name" value="TonB-dependent receptor, plug domain"/>
    <property type="match status" value="1"/>
</dbReference>
<accession>A0ABS1E2M5</accession>
<dbReference type="EMBL" id="NRRU01000147">
    <property type="protein sequence ID" value="MBK1715715.1"/>
    <property type="molecule type" value="Genomic_DNA"/>
</dbReference>
<evidence type="ECO:0000256" key="10">
    <source>
        <dbReference type="PROSITE-ProRule" id="PRU01360"/>
    </source>
</evidence>
<keyword evidence="13" id="KW-0732">Signal</keyword>
<feature type="chain" id="PRO_5045755561" evidence="13">
    <location>
        <begin position="28"/>
        <end position="831"/>
    </location>
</feature>
<evidence type="ECO:0000256" key="6">
    <source>
        <dbReference type="ARBA" id="ARBA00023077"/>
    </source>
</evidence>
<evidence type="ECO:0000256" key="8">
    <source>
        <dbReference type="ARBA" id="ARBA00023170"/>
    </source>
</evidence>
<name>A0ABS1E2M5_RUBGE</name>
<evidence type="ECO:0000256" key="1">
    <source>
        <dbReference type="ARBA" id="ARBA00004571"/>
    </source>
</evidence>
<keyword evidence="17" id="KW-1185">Reference proteome</keyword>
<gene>
    <name evidence="16" type="ORF">CKO43_23475</name>
</gene>
<dbReference type="Pfam" id="PF07715">
    <property type="entry name" value="Plug"/>
    <property type="match status" value="1"/>
</dbReference>
<comment type="caution">
    <text evidence="16">The sequence shown here is derived from an EMBL/GenBank/DDBJ whole genome shotgun (WGS) entry which is preliminary data.</text>
</comment>
<keyword evidence="5 10" id="KW-0812">Transmembrane</keyword>
<evidence type="ECO:0000256" key="2">
    <source>
        <dbReference type="ARBA" id="ARBA00009810"/>
    </source>
</evidence>
<evidence type="ECO:0000256" key="13">
    <source>
        <dbReference type="SAM" id="SignalP"/>
    </source>
</evidence>
<protein>
    <submittedName>
        <fullName evidence="16">TonB-dependent receptor</fullName>
    </submittedName>
</protein>
<keyword evidence="4 10" id="KW-1134">Transmembrane beta strand</keyword>
<keyword evidence="3 10" id="KW-0813">Transport</keyword>
<keyword evidence="9 10" id="KW-0998">Cell outer membrane</keyword>
<evidence type="ECO:0000256" key="5">
    <source>
        <dbReference type="ARBA" id="ARBA00022692"/>
    </source>
</evidence>
<keyword evidence="8 16" id="KW-0675">Receptor</keyword>
<feature type="domain" description="TonB-dependent receptor plug" evidence="15">
    <location>
        <begin position="54"/>
        <end position="155"/>
    </location>
</feature>
<proteinExistence type="inferred from homology"/>
<organism evidence="16 17">
    <name type="scientific">Rubrivivax gelatinosus</name>
    <name type="common">Rhodocyclus gelatinosus</name>
    <name type="synonym">Rhodopseudomonas gelatinosa</name>
    <dbReference type="NCBI Taxonomy" id="28068"/>
    <lineage>
        <taxon>Bacteria</taxon>
        <taxon>Pseudomonadati</taxon>
        <taxon>Pseudomonadota</taxon>
        <taxon>Betaproteobacteria</taxon>
        <taxon>Burkholderiales</taxon>
        <taxon>Sphaerotilaceae</taxon>
        <taxon>Rubrivivax</taxon>
    </lineage>
</organism>
<evidence type="ECO:0000259" key="14">
    <source>
        <dbReference type="Pfam" id="PF00593"/>
    </source>
</evidence>
<dbReference type="PROSITE" id="PS52016">
    <property type="entry name" value="TONB_DEPENDENT_REC_3"/>
    <property type="match status" value="1"/>
</dbReference>
<evidence type="ECO:0000259" key="15">
    <source>
        <dbReference type="Pfam" id="PF07715"/>
    </source>
</evidence>
<dbReference type="SUPFAM" id="SSF56935">
    <property type="entry name" value="Porins"/>
    <property type="match status" value="1"/>
</dbReference>
<sequence length="831" mass="91288">MSHHLQRLQTPRTLIALAAAAALPAFAQTQPVETIVITGQALATDRALKDQAAADNVVSVVRDDGIGRLPDKNTAEALQRLPGVSIERDQGEGRYVRIRGLGPDLNSVTFNGSLLPSPERDRRAVMLDVLPSSLVRSLTVSKTLLPEQDANSIGGTVDVQTVSAFDRPGRFIAADLGASYETNTERSSPNGSLLWSDRFLDGKLGLAAGFSHEVRKFGSDNVETGGAWDGDALEEFERRDYRITRERTGLALNAEYRPEAGTEYHARYLHSRFSDDEQRQAHSIEFDEAQTPGTLGEAESTRELKDRKETQTIRSLVLGTTQSFGDWKLKAEAGTSRSSEDTPLHIAKAKFEAEDSFDGVGYTGRLRPRLIAPATIDDAALYSLDKIEVEKSLVKDREHNLRLDLARGFEVAGVDTEIKFGAKASRREKTSAQTTWVLEDFDEAPFNLSDTQRSLSAFSSGRADYPWGSFGPLISAGPLNALVRGTDLGDFVDEQESRVNDFSIDEDVDAAYLQAGFDLGRSHVIAGLRHERTRMTADGTGVTDGEFAPIHARRSDSHWLPGLHLRHDLDARTTLRAAWSNSVVRPSFGQIAPGYVIDGDEASFGNPKLKPLRSANLDLGVERGLGYASVVSAYVFYKRIRDFSYQTDVAGTGAWADFDEAITWANGDKARVAGLEFAYSKALRELPAPWNGLVVGANATFSSSRADIAGSDDGASVSRAIPLPSQSKRVFNAVVGYERPDWSLRLAANYKSRYLLEVGDNTDKDQDLYVKAQTQWDLSARYSLSRDLSLGLEALNLTDQAYEVTTGRTDRNAQYETYGRTVRLSLKWVLQ</sequence>
<feature type="domain" description="TonB-dependent receptor-like beta-barrel" evidence="14">
    <location>
        <begin position="398"/>
        <end position="797"/>
    </location>
</feature>
<evidence type="ECO:0000256" key="9">
    <source>
        <dbReference type="ARBA" id="ARBA00023237"/>
    </source>
</evidence>
<feature type="signal peptide" evidence="13">
    <location>
        <begin position="1"/>
        <end position="27"/>
    </location>
</feature>